<evidence type="ECO:0000256" key="5">
    <source>
        <dbReference type="ARBA" id="ARBA00023015"/>
    </source>
</evidence>
<organism evidence="9 10">
    <name type="scientific">Paenibacillus terreus</name>
    <dbReference type="NCBI Taxonomy" id="1387834"/>
    <lineage>
        <taxon>Bacteria</taxon>
        <taxon>Bacillati</taxon>
        <taxon>Bacillota</taxon>
        <taxon>Bacilli</taxon>
        <taxon>Bacillales</taxon>
        <taxon>Paenibacillaceae</taxon>
        <taxon>Paenibacillus</taxon>
    </lineage>
</organism>
<protein>
    <submittedName>
        <fullName evidence="9">PLP-dependent aminotransferase family protein</fullName>
    </submittedName>
</protein>
<dbReference type="InterPro" id="IPR015421">
    <property type="entry name" value="PyrdxlP-dep_Trfase_major"/>
</dbReference>
<dbReference type="InterPro" id="IPR036390">
    <property type="entry name" value="WH_DNA-bd_sf"/>
</dbReference>
<evidence type="ECO:0000256" key="2">
    <source>
        <dbReference type="ARBA" id="ARBA00005384"/>
    </source>
</evidence>
<keyword evidence="3 9" id="KW-0032">Aminotransferase</keyword>
<dbReference type="CDD" id="cd00609">
    <property type="entry name" value="AAT_like"/>
    <property type="match status" value="1"/>
</dbReference>
<comment type="similarity">
    <text evidence="2">In the C-terminal section; belongs to the class-I pyridoxal-phosphate-dependent aminotransferase family.</text>
</comment>
<dbReference type="Proteomes" id="UP001580407">
    <property type="component" value="Unassembled WGS sequence"/>
</dbReference>
<evidence type="ECO:0000256" key="4">
    <source>
        <dbReference type="ARBA" id="ARBA00022898"/>
    </source>
</evidence>
<dbReference type="InterPro" id="IPR036388">
    <property type="entry name" value="WH-like_DNA-bd_sf"/>
</dbReference>
<keyword evidence="6" id="KW-0238">DNA-binding</keyword>
<dbReference type="Pfam" id="PF00392">
    <property type="entry name" value="GntR"/>
    <property type="match status" value="1"/>
</dbReference>
<dbReference type="EMBL" id="JBHILM010000022">
    <property type="protein sequence ID" value="MFB5682966.1"/>
    <property type="molecule type" value="Genomic_DNA"/>
</dbReference>
<gene>
    <name evidence="9" type="ORF">ACE3NQ_18785</name>
</gene>
<accession>A0ABV5BB92</accession>
<dbReference type="Pfam" id="PF00155">
    <property type="entry name" value="Aminotran_1_2"/>
    <property type="match status" value="1"/>
</dbReference>
<dbReference type="SUPFAM" id="SSF53383">
    <property type="entry name" value="PLP-dependent transferases"/>
    <property type="match status" value="1"/>
</dbReference>
<dbReference type="Gene3D" id="1.10.10.10">
    <property type="entry name" value="Winged helix-like DNA-binding domain superfamily/Winged helix DNA-binding domain"/>
    <property type="match status" value="1"/>
</dbReference>
<evidence type="ECO:0000256" key="3">
    <source>
        <dbReference type="ARBA" id="ARBA00022576"/>
    </source>
</evidence>
<keyword evidence="3 9" id="KW-0808">Transferase</keyword>
<dbReference type="GO" id="GO:0008483">
    <property type="term" value="F:transaminase activity"/>
    <property type="evidence" value="ECO:0007669"/>
    <property type="project" value="UniProtKB-KW"/>
</dbReference>
<keyword evidence="4" id="KW-0663">Pyridoxal phosphate</keyword>
<dbReference type="SUPFAM" id="SSF46785">
    <property type="entry name" value="Winged helix' DNA-binding domain"/>
    <property type="match status" value="1"/>
</dbReference>
<reference evidence="9 10" key="1">
    <citation type="submission" date="2024-09" db="EMBL/GenBank/DDBJ databases">
        <authorList>
            <person name="Ruan L."/>
        </authorList>
    </citation>
    <scope>NUCLEOTIDE SEQUENCE [LARGE SCALE GENOMIC DNA]</scope>
    <source>
        <strain evidence="9 10">D33</strain>
    </source>
</reference>
<dbReference type="RefSeq" id="WP_375526713.1">
    <property type="nucleotide sequence ID" value="NZ_JBHILM010000022.1"/>
</dbReference>
<dbReference type="InterPro" id="IPR004839">
    <property type="entry name" value="Aminotransferase_I/II_large"/>
</dbReference>
<evidence type="ECO:0000313" key="9">
    <source>
        <dbReference type="EMBL" id="MFB5682966.1"/>
    </source>
</evidence>
<dbReference type="InterPro" id="IPR051446">
    <property type="entry name" value="HTH_trans_reg/aminotransferase"/>
</dbReference>
<evidence type="ECO:0000256" key="6">
    <source>
        <dbReference type="ARBA" id="ARBA00023125"/>
    </source>
</evidence>
<sequence length="486" mass="54310">MLQYKYIDTVPVQMGGSIVKSEVSGENGGQGALKYAAIAADLKAEIMNRRLKRSSEGIKLPSVRELADKYQCSKSTVIKAYEELEKQHLVYSLPKSGYYAVIGSSDSRFNPDDETAPLDFASVAPDPRIFPYIDFQHCINKAIDSYRSDLFVYGTPQGLPSLRALLQERLADHQVFTRREQIFITSGVQQALAILAAMPFPNQGREVIVENPGYHNMVPLLKGLQVPCYAITRHMNGLDMDGLEQLLSTKTIKFVYLMPRFHNPIGVSLTAAEKKQLAEMVLHYDSYIVEDDYLADLDTDGKRDPLYAYDRSGRVVYLKSFSKIIFPGLRLGAAVLPPELAGSFGHYKSLLDIDSSALSQAALEIYIRSGMFDRHRRGIRDKYYARMEVLNGMLDRLSSAPAFAEAPRNGGEHTVLPLPANLSRKALLSGLLKRGVIAETADRNFVDEASVIPLLRLNISNVHESQVERGMLAIYEELKRLNRKKG</sequence>
<comment type="cofactor">
    <cofactor evidence="1">
        <name>pyridoxal 5'-phosphate</name>
        <dbReference type="ChEBI" id="CHEBI:597326"/>
    </cofactor>
</comment>
<keyword evidence="5" id="KW-0805">Transcription regulation</keyword>
<dbReference type="InterPro" id="IPR015424">
    <property type="entry name" value="PyrdxlP-dep_Trfase"/>
</dbReference>
<name>A0ABV5BB92_9BACL</name>
<keyword evidence="7" id="KW-0804">Transcription</keyword>
<dbReference type="PANTHER" id="PTHR46577:SF1">
    <property type="entry name" value="HTH-TYPE TRANSCRIPTIONAL REGULATORY PROTEIN GABR"/>
    <property type="match status" value="1"/>
</dbReference>
<comment type="caution">
    <text evidence="9">The sequence shown here is derived from an EMBL/GenBank/DDBJ whole genome shotgun (WGS) entry which is preliminary data.</text>
</comment>
<evidence type="ECO:0000256" key="7">
    <source>
        <dbReference type="ARBA" id="ARBA00023163"/>
    </source>
</evidence>
<dbReference type="CDD" id="cd07377">
    <property type="entry name" value="WHTH_GntR"/>
    <property type="match status" value="1"/>
</dbReference>
<dbReference type="SMART" id="SM00345">
    <property type="entry name" value="HTH_GNTR"/>
    <property type="match status" value="1"/>
</dbReference>
<dbReference type="PROSITE" id="PS50949">
    <property type="entry name" value="HTH_GNTR"/>
    <property type="match status" value="1"/>
</dbReference>
<evidence type="ECO:0000256" key="1">
    <source>
        <dbReference type="ARBA" id="ARBA00001933"/>
    </source>
</evidence>
<dbReference type="Gene3D" id="3.40.640.10">
    <property type="entry name" value="Type I PLP-dependent aspartate aminotransferase-like (Major domain)"/>
    <property type="match status" value="1"/>
</dbReference>
<evidence type="ECO:0000313" key="10">
    <source>
        <dbReference type="Proteomes" id="UP001580407"/>
    </source>
</evidence>
<evidence type="ECO:0000259" key="8">
    <source>
        <dbReference type="PROSITE" id="PS50949"/>
    </source>
</evidence>
<keyword evidence="10" id="KW-1185">Reference proteome</keyword>
<proteinExistence type="inferred from homology"/>
<dbReference type="InterPro" id="IPR000524">
    <property type="entry name" value="Tscrpt_reg_HTH_GntR"/>
</dbReference>
<dbReference type="PANTHER" id="PTHR46577">
    <property type="entry name" value="HTH-TYPE TRANSCRIPTIONAL REGULATORY PROTEIN GABR"/>
    <property type="match status" value="1"/>
</dbReference>
<feature type="domain" description="HTH gntR-type" evidence="8">
    <location>
        <begin position="32"/>
        <end position="103"/>
    </location>
</feature>